<gene>
    <name evidence="2" type="ORF">NYM_LOCUS15245</name>
</gene>
<dbReference type="InterPro" id="IPR051100">
    <property type="entry name" value="DnaJ_subfamily_B/C"/>
</dbReference>
<evidence type="ECO:0000259" key="1">
    <source>
        <dbReference type="PROSITE" id="PS50076"/>
    </source>
</evidence>
<dbReference type="AlphaFoldDB" id="A0A5K1B6D7"/>
<dbReference type="EMBL" id="LR721781">
    <property type="protein sequence ID" value="VVW10328.1"/>
    <property type="molecule type" value="Genomic_DNA"/>
</dbReference>
<name>A0A5K1B6D7_9MAGN</name>
<dbReference type="PROSITE" id="PS50076">
    <property type="entry name" value="DNAJ_2"/>
    <property type="match status" value="1"/>
</dbReference>
<dbReference type="CDD" id="cd06257">
    <property type="entry name" value="DnaJ"/>
    <property type="match status" value="1"/>
</dbReference>
<accession>A0A5K1B6D7</accession>
<dbReference type="SUPFAM" id="SSF46565">
    <property type="entry name" value="Chaperone J-domain"/>
    <property type="match status" value="1"/>
</dbReference>
<protein>
    <recommendedName>
        <fullName evidence="1">J domain-containing protein</fullName>
    </recommendedName>
</protein>
<dbReference type="Gramene" id="NC3G0208430.1">
    <property type="protein sequence ID" value="NC3G0208430.1:cds"/>
    <property type="gene ID" value="NC3G0208430"/>
</dbReference>
<dbReference type="InterPro" id="IPR001623">
    <property type="entry name" value="DnaJ_domain"/>
</dbReference>
<dbReference type="GO" id="GO:0030544">
    <property type="term" value="F:Hsp70 protein binding"/>
    <property type="evidence" value="ECO:0007669"/>
    <property type="project" value="TreeGrafter"/>
</dbReference>
<proteinExistence type="predicted"/>
<dbReference type="GO" id="GO:0071218">
    <property type="term" value="P:cellular response to misfolded protein"/>
    <property type="evidence" value="ECO:0007669"/>
    <property type="project" value="TreeGrafter"/>
</dbReference>
<dbReference type="Pfam" id="PF00226">
    <property type="entry name" value="DnaJ"/>
    <property type="match status" value="1"/>
</dbReference>
<dbReference type="PANTHER" id="PTHR43908">
    <property type="entry name" value="AT29763P-RELATED"/>
    <property type="match status" value="1"/>
</dbReference>
<dbReference type="Gene3D" id="1.10.287.110">
    <property type="entry name" value="DnaJ domain"/>
    <property type="match status" value="1"/>
</dbReference>
<dbReference type="InterPro" id="IPR036869">
    <property type="entry name" value="J_dom_sf"/>
</dbReference>
<reference evidence="2" key="1">
    <citation type="submission" date="2019-09" db="EMBL/GenBank/DDBJ databases">
        <authorList>
            <person name="Zhang L."/>
        </authorList>
    </citation>
    <scope>NUCLEOTIDE SEQUENCE</scope>
</reference>
<organism evidence="2">
    <name type="scientific">Nymphaea colorata</name>
    <name type="common">pocket water lily</name>
    <dbReference type="NCBI Taxonomy" id="210225"/>
    <lineage>
        <taxon>Eukaryota</taxon>
        <taxon>Viridiplantae</taxon>
        <taxon>Streptophyta</taxon>
        <taxon>Embryophyta</taxon>
        <taxon>Tracheophyta</taxon>
        <taxon>Spermatophyta</taxon>
        <taxon>Magnoliopsida</taxon>
        <taxon>Nymphaeales</taxon>
        <taxon>Nymphaeaceae</taxon>
        <taxon>Nymphaea</taxon>
    </lineage>
</organism>
<feature type="domain" description="J" evidence="1">
    <location>
        <begin position="1"/>
        <end position="66"/>
    </location>
</feature>
<sequence length="136" mass="16459">MITMKFFALRRPALWRKSRKPTGNCPLKFHPDKNKAPGADEAFKIVSKAFKCLSDGELRRQYEPNRSGCQFNQQHHMRRKRRRARNDFFDEDFDPDEVFRSFFFGSQEEVFHNVHIYRARHRTREQRGIFALLYFV</sequence>
<dbReference type="GO" id="GO:0005789">
    <property type="term" value="C:endoplasmic reticulum membrane"/>
    <property type="evidence" value="ECO:0007669"/>
    <property type="project" value="TreeGrafter"/>
</dbReference>
<dbReference type="PANTHER" id="PTHR43908:SF3">
    <property type="entry name" value="AT29763P-RELATED"/>
    <property type="match status" value="1"/>
</dbReference>
<evidence type="ECO:0000313" key="2">
    <source>
        <dbReference type="EMBL" id="VVW10328.1"/>
    </source>
</evidence>